<proteinExistence type="inferred from homology"/>
<evidence type="ECO:0000256" key="1">
    <source>
        <dbReference type="ARBA" id="ARBA00004141"/>
    </source>
</evidence>
<dbReference type="InterPro" id="IPR049326">
    <property type="entry name" value="Rhodopsin_dom_fungi"/>
</dbReference>
<feature type="transmembrane region" description="Helical" evidence="7">
    <location>
        <begin position="265"/>
        <end position="284"/>
    </location>
</feature>
<reference evidence="9" key="1">
    <citation type="journal article" date="2012" name="PLoS Genet.">
        <title>Comparative analysis of the genomes of two field isolates of the rice blast fungus Magnaporthe oryzae.</title>
        <authorList>
            <person name="Xue M."/>
            <person name="Yang J."/>
            <person name="Li Z."/>
            <person name="Hu S."/>
            <person name="Yao N."/>
            <person name="Dean R.A."/>
            <person name="Zhao W."/>
            <person name="Shen M."/>
            <person name="Zhang H."/>
            <person name="Li C."/>
            <person name="Liu L."/>
            <person name="Cao L."/>
            <person name="Xu X."/>
            <person name="Xing Y."/>
            <person name="Hsiang T."/>
            <person name="Zhang Z."/>
            <person name="Xu J.R."/>
            <person name="Peng Y.L."/>
        </authorList>
    </citation>
    <scope>NUCLEOTIDE SEQUENCE</scope>
    <source>
        <strain evidence="9">Y34</strain>
    </source>
</reference>
<organism evidence="9">
    <name type="scientific">Pyricularia oryzae (strain Y34)</name>
    <name type="common">Rice blast fungus</name>
    <name type="synonym">Magnaporthe oryzae</name>
    <dbReference type="NCBI Taxonomy" id="1143189"/>
    <lineage>
        <taxon>Eukaryota</taxon>
        <taxon>Fungi</taxon>
        <taxon>Dikarya</taxon>
        <taxon>Ascomycota</taxon>
        <taxon>Pezizomycotina</taxon>
        <taxon>Sordariomycetes</taxon>
        <taxon>Sordariomycetidae</taxon>
        <taxon>Magnaporthales</taxon>
        <taxon>Pyriculariaceae</taxon>
        <taxon>Pyricularia</taxon>
    </lineage>
</organism>
<evidence type="ECO:0000256" key="3">
    <source>
        <dbReference type="ARBA" id="ARBA00022989"/>
    </source>
</evidence>
<keyword evidence="4 7" id="KW-0472">Membrane</keyword>
<dbReference type="Pfam" id="PF20684">
    <property type="entry name" value="Fung_rhodopsin"/>
    <property type="match status" value="1"/>
</dbReference>
<feature type="transmembrane region" description="Helical" evidence="7">
    <location>
        <begin position="336"/>
        <end position="359"/>
    </location>
</feature>
<feature type="transmembrane region" description="Helical" evidence="7">
    <location>
        <begin position="296"/>
        <end position="316"/>
    </location>
</feature>
<comment type="subcellular location">
    <subcellularLocation>
        <location evidence="1">Membrane</location>
        <topology evidence="1">Multi-pass membrane protein</topology>
    </subcellularLocation>
</comment>
<feature type="transmembrane region" description="Helical" evidence="7">
    <location>
        <begin position="204"/>
        <end position="228"/>
    </location>
</feature>
<feature type="compositionally biased region" description="Polar residues" evidence="6">
    <location>
        <begin position="377"/>
        <end position="395"/>
    </location>
</feature>
<gene>
    <name evidence="9" type="ORF">OOU_Y34scaffold00140g91</name>
</gene>
<evidence type="ECO:0000259" key="8">
    <source>
        <dbReference type="Pfam" id="PF20684"/>
    </source>
</evidence>
<dbReference type="PANTHER" id="PTHR33048">
    <property type="entry name" value="PTH11-LIKE INTEGRAL MEMBRANE PROTEIN (AFU_ORTHOLOGUE AFUA_5G11245)"/>
    <property type="match status" value="1"/>
</dbReference>
<accession>A0AA97P7X7</accession>
<comment type="similarity">
    <text evidence="5">Belongs to the SAT4 family.</text>
</comment>
<evidence type="ECO:0000256" key="2">
    <source>
        <dbReference type="ARBA" id="ARBA00022692"/>
    </source>
</evidence>
<dbReference type="GO" id="GO:0016020">
    <property type="term" value="C:membrane"/>
    <property type="evidence" value="ECO:0007669"/>
    <property type="project" value="UniProtKB-SubCell"/>
</dbReference>
<dbReference type="PANTHER" id="PTHR33048:SF129">
    <property type="entry name" value="INTEGRAL MEMBRANE PROTEIN-RELATED"/>
    <property type="match status" value="1"/>
</dbReference>
<name>A0AA97P7X7_PYRO3</name>
<feature type="region of interest" description="Disordered" evidence="6">
    <location>
        <begin position="377"/>
        <end position="439"/>
    </location>
</feature>
<dbReference type="InterPro" id="IPR052337">
    <property type="entry name" value="SAT4-like"/>
</dbReference>
<evidence type="ECO:0000256" key="7">
    <source>
        <dbReference type="SAM" id="Phobius"/>
    </source>
</evidence>
<dbReference type="Proteomes" id="UP000011086">
    <property type="component" value="Unassembled WGS sequence"/>
</dbReference>
<evidence type="ECO:0000256" key="4">
    <source>
        <dbReference type="ARBA" id="ARBA00023136"/>
    </source>
</evidence>
<keyword evidence="3 7" id="KW-1133">Transmembrane helix</keyword>
<keyword evidence="2 7" id="KW-0812">Transmembrane</keyword>
<evidence type="ECO:0000313" key="9">
    <source>
        <dbReference type="EMBL" id="ELQ43683.1"/>
    </source>
</evidence>
<evidence type="ECO:0000256" key="5">
    <source>
        <dbReference type="ARBA" id="ARBA00038359"/>
    </source>
</evidence>
<protein>
    <recommendedName>
        <fullName evidence="8">Rhodopsin domain-containing protein</fullName>
    </recommendedName>
</protein>
<evidence type="ECO:0000256" key="6">
    <source>
        <dbReference type="SAM" id="MobiDB-lite"/>
    </source>
</evidence>
<feature type="domain" description="Rhodopsin" evidence="8">
    <location>
        <begin position="84"/>
        <end position="355"/>
    </location>
</feature>
<sequence>MANFSIREQLPIEGPSAFCGQPPNTQADLHIIRGYFRIFDVPETVSPSMVWQSAPPRYVHDDKQAGIIVAMTISMVAILGITVARILARIFGKNTVFGLDDYAVIPAAVRSDNQTLEIFYPNDMAMTADRAGMSPQALALVYPTLQILAVIKGGGGRHSWENTYENLQNFYYYLDTCTKLYYADVALAKISIALFVRRLANRAALGWCVATDVFLGTVVVHLVASVLVNCLRCDPARAAWDMEFGGSLETAARCHSFYTVFRSLHTVHVAQSMMLLMAPVVILWKVQMNTAKKCRLFVIWVAGALSVLGGLLQMLLKPTMNEDVFMAYTVTLQWTMLDLSMGVVAASLPVLDSVLIGGWRRAAFRIARLRGKYSSPNLRTGDPGNSSSTSGAHSQSRAIIGGGGGDRGGDSSSALALSRPGLSSGRDHQSGIIEATLPLTDDSGLRTEKEIETNPNHCTTFVVIERRLAESVSLLTLCSQVSE</sequence>
<dbReference type="EMBL" id="JH793818">
    <property type="protein sequence ID" value="ELQ43683.1"/>
    <property type="molecule type" value="Genomic_DNA"/>
</dbReference>
<feature type="transmembrane region" description="Helical" evidence="7">
    <location>
        <begin position="65"/>
        <end position="88"/>
    </location>
</feature>
<dbReference type="AlphaFoldDB" id="A0AA97P7X7"/>